<feature type="transmembrane region" description="Helical" evidence="1">
    <location>
        <begin position="187"/>
        <end position="203"/>
    </location>
</feature>
<name>A0A271LX70_9HYPH</name>
<feature type="transmembrane region" description="Helical" evidence="1">
    <location>
        <begin position="101"/>
        <end position="128"/>
    </location>
</feature>
<evidence type="ECO:0000256" key="1">
    <source>
        <dbReference type="SAM" id="Phobius"/>
    </source>
</evidence>
<protein>
    <submittedName>
        <fullName evidence="2">Metal-binding protein</fullName>
    </submittedName>
</protein>
<accession>A0A271LX70</accession>
<feature type="transmembrane region" description="Helical" evidence="1">
    <location>
        <begin position="241"/>
        <end position="274"/>
    </location>
</feature>
<keyword evidence="1" id="KW-1133">Transmembrane helix</keyword>
<sequence>MNGASPLERLLRRDRVITIAGVVALCLLAWLYIAAGAGLGMNAWEMSRLALFPHQQTAGVTPDMPGMDMSGMDMPGMDMPGMDMSAIATATEPRVWGAANWALMIAMWWVMMIAMMSPSAAPTILLYARVHRHALAQGQIQDKLAPTGVFTAGYLLVWLGFAVAATALHWLLERDAFVSATMMSSQSRWLSAIVLIAAGLYQLSPLKNACLSHCRAPTAFLARHWRPHAVGALRLGALHGAFCVGCCWMLMALLFVGGIMNLVWVAGLAILVLVEKAFPAGQWVGRAAGIVLIAWGGATLLV</sequence>
<dbReference type="InterPro" id="IPR018688">
    <property type="entry name" value="PpoB2-like"/>
</dbReference>
<evidence type="ECO:0000313" key="2">
    <source>
        <dbReference type="EMBL" id="PAQ11825.1"/>
    </source>
</evidence>
<keyword evidence="1" id="KW-0472">Membrane</keyword>
<dbReference type="Pfam" id="PF09948">
    <property type="entry name" value="PpoB2"/>
    <property type="match status" value="1"/>
</dbReference>
<reference evidence="2 3" key="1">
    <citation type="submission" date="2017-08" db="EMBL/GenBank/DDBJ databases">
        <title>Mesorhizobium wenxinae sp. nov., a novel rhizobial species isolated from root nodules of chickpea (Cicer arietinum L.).</title>
        <authorList>
            <person name="Zhang J."/>
        </authorList>
    </citation>
    <scope>NUCLEOTIDE SEQUENCE [LARGE SCALE GENOMIC DNA]</scope>
    <source>
        <strain evidence="2 3">SDW018</strain>
    </source>
</reference>
<keyword evidence="1" id="KW-0812">Transmembrane</keyword>
<feature type="transmembrane region" description="Helical" evidence="1">
    <location>
        <begin position="149"/>
        <end position="172"/>
    </location>
</feature>
<keyword evidence="3" id="KW-1185">Reference proteome</keyword>
<dbReference type="RefSeq" id="WP_095491161.1">
    <property type="nucleotide sequence ID" value="NZ_NPKJ01000014.1"/>
</dbReference>
<comment type="caution">
    <text evidence="2">The sequence shown here is derived from an EMBL/GenBank/DDBJ whole genome shotgun (WGS) entry which is preliminary data.</text>
</comment>
<dbReference type="EMBL" id="NPKJ01000014">
    <property type="protein sequence ID" value="PAQ11825.1"/>
    <property type="molecule type" value="Genomic_DNA"/>
</dbReference>
<evidence type="ECO:0000313" key="3">
    <source>
        <dbReference type="Proteomes" id="UP000216442"/>
    </source>
</evidence>
<gene>
    <name evidence="2" type="ORF">CIT26_02920</name>
</gene>
<feature type="transmembrane region" description="Helical" evidence="1">
    <location>
        <begin position="16"/>
        <end position="39"/>
    </location>
</feature>
<proteinExistence type="predicted"/>
<dbReference type="OrthoDB" id="164118at2"/>
<feature type="transmembrane region" description="Helical" evidence="1">
    <location>
        <begin position="280"/>
        <end position="301"/>
    </location>
</feature>
<organism evidence="2 3">
    <name type="scientific">Mesorhizobium temperatum</name>
    <dbReference type="NCBI Taxonomy" id="241416"/>
    <lineage>
        <taxon>Bacteria</taxon>
        <taxon>Pseudomonadati</taxon>
        <taxon>Pseudomonadota</taxon>
        <taxon>Alphaproteobacteria</taxon>
        <taxon>Hyphomicrobiales</taxon>
        <taxon>Phyllobacteriaceae</taxon>
        <taxon>Mesorhizobium</taxon>
    </lineage>
</organism>
<dbReference type="AlphaFoldDB" id="A0A271LX70"/>
<dbReference type="Proteomes" id="UP000216442">
    <property type="component" value="Unassembled WGS sequence"/>
</dbReference>